<dbReference type="AlphaFoldDB" id="A0A9N8EFN3"/>
<keyword evidence="3" id="KW-1185">Reference proteome</keyword>
<feature type="signal peptide" evidence="1">
    <location>
        <begin position="1"/>
        <end position="20"/>
    </location>
</feature>
<keyword evidence="1" id="KW-0732">Signal</keyword>
<protein>
    <submittedName>
        <fullName evidence="2">Uncharacterized protein</fullName>
    </submittedName>
</protein>
<evidence type="ECO:0000313" key="3">
    <source>
        <dbReference type="Proteomes" id="UP001153069"/>
    </source>
</evidence>
<feature type="chain" id="PRO_5040204958" evidence="1">
    <location>
        <begin position="21"/>
        <end position="349"/>
    </location>
</feature>
<organism evidence="2 3">
    <name type="scientific">Seminavis robusta</name>
    <dbReference type="NCBI Taxonomy" id="568900"/>
    <lineage>
        <taxon>Eukaryota</taxon>
        <taxon>Sar</taxon>
        <taxon>Stramenopiles</taxon>
        <taxon>Ochrophyta</taxon>
        <taxon>Bacillariophyta</taxon>
        <taxon>Bacillariophyceae</taxon>
        <taxon>Bacillariophycidae</taxon>
        <taxon>Naviculales</taxon>
        <taxon>Naviculaceae</taxon>
        <taxon>Seminavis</taxon>
    </lineage>
</organism>
<dbReference type="EMBL" id="CAICTM010001052">
    <property type="protein sequence ID" value="CAB9519873.1"/>
    <property type="molecule type" value="Genomic_DNA"/>
</dbReference>
<accession>A0A9N8EFN3</accession>
<comment type="caution">
    <text evidence="2">The sequence shown here is derived from an EMBL/GenBank/DDBJ whole genome shotgun (WGS) entry which is preliminary data.</text>
</comment>
<proteinExistence type="predicted"/>
<dbReference type="Proteomes" id="UP001153069">
    <property type="component" value="Unassembled WGS sequence"/>
</dbReference>
<evidence type="ECO:0000313" key="2">
    <source>
        <dbReference type="EMBL" id="CAB9519873.1"/>
    </source>
</evidence>
<evidence type="ECO:0000256" key="1">
    <source>
        <dbReference type="SAM" id="SignalP"/>
    </source>
</evidence>
<name>A0A9N8EFN3_9STRA</name>
<sequence>MLLTLLLLLVGLCFMTLRDGTMMMEVMENVDLIIRKMIVPRLLERDGVPRSVKDALTLCNIWEPVVFFGETFKKGFFYDCMLNSPQVHKAAIELLFRNHVPLSVCPGAPGKFWPCIYNAWCETHCGHPWDSIPGNATRLEYVACIAAKAPYTAEVYHASAEFHLTVLSVWWNSVVSHAHAVAPDVIENLVWLVSAYGFLWLFQAHGLFHWIWDCYVSSLHPFVVIWMLICEIWMLLCRWREISVWAREGVALGWNWIQGRVSIWKSWIQGRLSFGRIWIQARLTSWRTWVQPIIGRAWMSTQAWSTQVFERCWQRQQTAAANDMPNPLTTLDYDQEHIFYLGNFNRPLN</sequence>
<gene>
    <name evidence="2" type="ORF">SEMRO_1054_G235960.1</name>
</gene>
<reference evidence="2" key="1">
    <citation type="submission" date="2020-06" db="EMBL/GenBank/DDBJ databases">
        <authorList>
            <consortium name="Plant Systems Biology data submission"/>
        </authorList>
    </citation>
    <scope>NUCLEOTIDE SEQUENCE</scope>
    <source>
        <strain evidence="2">D6</strain>
    </source>
</reference>